<dbReference type="Proteomes" id="UP001551584">
    <property type="component" value="Unassembled WGS sequence"/>
</dbReference>
<gene>
    <name evidence="3" type="primary">dprA</name>
    <name evidence="3" type="ORF">AB0D95_07550</name>
</gene>
<protein>
    <submittedName>
        <fullName evidence="3">DNA-processing protein DprA</fullName>
    </submittedName>
</protein>
<comment type="caution">
    <text evidence="3">The sequence shown here is derived from an EMBL/GenBank/DDBJ whole genome shotgun (WGS) entry which is preliminary data.</text>
</comment>
<accession>A0ABV3ELP3</accession>
<dbReference type="PANTHER" id="PTHR43022">
    <property type="entry name" value="PROTEIN SMF"/>
    <property type="match status" value="1"/>
</dbReference>
<dbReference type="InterPro" id="IPR003488">
    <property type="entry name" value="DprA"/>
</dbReference>
<feature type="domain" description="Smf/DprA SLOG" evidence="2">
    <location>
        <begin position="66"/>
        <end position="276"/>
    </location>
</feature>
<dbReference type="InterPro" id="IPR057666">
    <property type="entry name" value="DrpA_SLOG"/>
</dbReference>
<evidence type="ECO:0000313" key="4">
    <source>
        <dbReference type="Proteomes" id="UP001551584"/>
    </source>
</evidence>
<dbReference type="Gene3D" id="3.40.50.450">
    <property type="match status" value="1"/>
</dbReference>
<dbReference type="EMBL" id="JBEZNA010000011">
    <property type="protein sequence ID" value="MEU9577107.1"/>
    <property type="molecule type" value="Genomic_DNA"/>
</dbReference>
<evidence type="ECO:0000256" key="1">
    <source>
        <dbReference type="ARBA" id="ARBA00006525"/>
    </source>
</evidence>
<name>A0ABV3ELP3_9ACTN</name>
<organism evidence="3 4">
    <name type="scientific">Streptomyces chilikensis</name>
    <dbReference type="NCBI Taxonomy" id="1194079"/>
    <lineage>
        <taxon>Bacteria</taxon>
        <taxon>Bacillati</taxon>
        <taxon>Actinomycetota</taxon>
        <taxon>Actinomycetes</taxon>
        <taxon>Kitasatosporales</taxon>
        <taxon>Streptomycetaceae</taxon>
        <taxon>Streptomyces</taxon>
    </lineage>
</organism>
<sequence>MLEPGDEAGGRWVRELGPAGLVRRLREGDRPLGGVRAERWAGLCARAQAADPARDLAAAAETGARFVVPGDTEWPSQLDDLGDARPIGLWIRGRPSLRMWALRSVAVVGARACTEYGAHVAAGLAAELAERGWVVVSGGAYGIDGAAHRGALGAGGATVAVLACGVDRPYPRGHARLFGRIAEQGLVIGELPPGDHPTPSRFVLRNRVIAALTRGTVVVEAARRSGSLSTARAARRLGRFTMGVPGPVTSGLSTGVHQLLREEAVLVTDAAEVIELVGAMGELKETPEGPLLPRDLLRADAGRVLDALPARGTARVAEIAREAATTPDDAVARLYELRSLGHVERHGDGWQLTRHAVISARAGAGPP</sequence>
<reference evidence="3 4" key="1">
    <citation type="submission" date="2024-06" db="EMBL/GenBank/DDBJ databases">
        <title>The Natural Products Discovery Center: Release of the First 8490 Sequenced Strains for Exploring Actinobacteria Biosynthetic Diversity.</title>
        <authorList>
            <person name="Kalkreuter E."/>
            <person name="Kautsar S.A."/>
            <person name="Yang D."/>
            <person name="Bader C.D."/>
            <person name="Teijaro C.N."/>
            <person name="Fluegel L."/>
            <person name="Davis C.M."/>
            <person name="Simpson J.R."/>
            <person name="Lauterbach L."/>
            <person name="Steele A.D."/>
            <person name="Gui C."/>
            <person name="Meng S."/>
            <person name="Li G."/>
            <person name="Viehrig K."/>
            <person name="Ye F."/>
            <person name="Su P."/>
            <person name="Kiefer A.F."/>
            <person name="Nichols A."/>
            <person name="Cepeda A.J."/>
            <person name="Yan W."/>
            <person name="Fan B."/>
            <person name="Jiang Y."/>
            <person name="Adhikari A."/>
            <person name="Zheng C.-J."/>
            <person name="Schuster L."/>
            <person name="Cowan T.M."/>
            <person name="Smanski M.J."/>
            <person name="Chevrette M.G."/>
            <person name="De Carvalho L.P.S."/>
            <person name="Shen B."/>
        </authorList>
    </citation>
    <scope>NUCLEOTIDE SEQUENCE [LARGE SCALE GENOMIC DNA]</scope>
    <source>
        <strain evidence="3 4">NPDC048117</strain>
    </source>
</reference>
<dbReference type="RefSeq" id="WP_240957203.1">
    <property type="nucleotide sequence ID" value="NZ_JBEZNA010000011.1"/>
</dbReference>
<dbReference type="PANTHER" id="PTHR43022:SF1">
    <property type="entry name" value="PROTEIN SMF"/>
    <property type="match status" value="1"/>
</dbReference>
<keyword evidence="4" id="KW-1185">Reference proteome</keyword>
<dbReference type="SUPFAM" id="SSF102405">
    <property type="entry name" value="MCP/YpsA-like"/>
    <property type="match status" value="1"/>
</dbReference>
<evidence type="ECO:0000313" key="3">
    <source>
        <dbReference type="EMBL" id="MEU9577107.1"/>
    </source>
</evidence>
<dbReference type="Pfam" id="PF02481">
    <property type="entry name" value="DNA_processg_A"/>
    <property type="match status" value="1"/>
</dbReference>
<evidence type="ECO:0000259" key="2">
    <source>
        <dbReference type="Pfam" id="PF02481"/>
    </source>
</evidence>
<proteinExistence type="inferred from homology"/>
<dbReference type="NCBIfam" id="TIGR00732">
    <property type="entry name" value="dprA"/>
    <property type="match status" value="1"/>
</dbReference>
<comment type="similarity">
    <text evidence="1">Belongs to the DprA/Smf family.</text>
</comment>